<dbReference type="Proteomes" id="UP000002358">
    <property type="component" value="Chromosome 3"/>
</dbReference>
<feature type="compositionally biased region" description="Polar residues" evidence="1">
    <location>
        <begin position="220"/>
        <end position="230"/>
    </location>
</feature>
<evidence type="ECO:0000256" key="2">
    <source>
        <dbReference type="SAM" id="SignalP"/>
    </source>
</evidence>
<sequence length="503" mass="54394">MNCVSFLEALMLLMVTVGVWGAEETTTTSSTTTAESTTTTLNNSELLTGGTADKIARRIIDDRLTPPRATDFAPWNKKLPLGEIYRGNSQPPRVTEEVDDNVTDRAVPKKTRTVGPTQDTSCCGGKSQGPNGFADGKDKSQHQSSPSSESQDLNAGPAPRFHGNRPSDDRYGHGWRSSSYIGFNKDKDYYDQRNRYPYDRYSSAQRPSNSGYASEGDRYSTASRPSSNYGASAVDGDRYGASSSNTRPSNFQSSNYGYPPYGDRPRPGGTYGIGPSSNQDTDTDYPFAEGGPGSGGPPSNLQTQKAVALKALAGVALIGAAAALASNPVLLPISVISGRRKRSAELQSDNYALTALLQGYIQPKSNEVAQSQLERREKAASNISSNSNQTTSQELVISPQCVARLACHVHRDYLDELEKSRVRLQQQHSSETETDDAATETDLHGLEHWFDSLIHSNILVADYLSDELKSLIQSAVATGSDKNASCDKFSCLNVHDSSSKKTN</sequence>
<evidence type="ECO:0000256" key="1">
    <source>
        <dbReference type="SAM" id="MobiDB-lite"/>
    </source>
</evidence>
<dbReference type="GeneID" id="107980949"/>
<keyword evidence="2" id="KW-0732">Signal</keyword>
<feature type="region of interest" description="Disordered" evidence="1">
    <location>
        <begin position="196"/>
        <end position="301"/>
    </location>
</feature>
<name>A0A7M7M6W7_NASVI</name>
<proteinExistence type="predicted"/>
<protein>
    <submittedName>
        <fullName evidence="3">Uncharacterized protein</fullName>
    </submittedName>
</protein>
<reference evidence="3" key="1">
    <citation type="submission" date="2021-01" db="UniProtKB">
        <authorList>
            <consortium name="EnsemblMetazoa"/>
        </authorList>
    </citation>
    <scope>IDENTIFICATION</scope>
</reference>
<dbReference type="RefSeq" id="XP_016840005.2">
    <property type="nucleotide sequence ID" value="XM_016984516.3"/>
</dbReference>
<feature type="compositionally biased region" description="Polar residues" evidence="1">
    <location>
        <begin position="202"/>
        <end position="212"/>
    </location>
</feature>
<feature type="compositionally biased region" description="Polar residues" evidence="1">
    <location>
        <begin position="241"/>
        <end position="255"/>
    </location>
</feature>
<dbReference type="AlphaFoldDB" id="A0A7M7M6W7"/>
<feature type="compositionally biased region" description="Low complexity" evidence="1">
    <location>
        <begin position="142"/>
        <end position="151"/>
    </location>
</feature>
<dbReference type="InParanoid" id="A0A7M7M6W7"/>
<accession>A0A7M7M6W7</accession>
<feature type="signal peptide" evidence="2">
    <location>
        <begin position="1"/>
        <end position="21"/>
    </location>
</feature>
<feature type="region of interest" description="Disordered" evidence="1">
    <location>
        <begin position="82"/>
        <end position="178"/>
    </location>
</feature>
<feature type="compositionally biased region" description="Low complexity" evidence="1">
    <location>
        <begin position="381"/>
        <end position="391"/>
    </location>
</feature>
<evidence type="ECO:0000313" key="4">
    <source>
        <dbReference type="Proteomes" id="UP000002358"/>
    </source>
</evidence>
<evidence type="ECO:0000313" key="3">
    <source>
        <dbReference type="EnsemblMetazoa" id="XP_016840005"/>
    </source>
</evidence>
<dbReference type="KEGG" id="nvi:107980949"/>
<feature type="region of interest" description="Disordered" evidence="1">
    <location>
        <begin position="368"/>
        <end position="391"/>
    </location>
</feature>
<keyword evidence="4" id="KW-1185">Reference proteome</keyword>
<dbReference type="EnsemblMetazoa" id="XM_016984516">
    <property type="protein sequence ID" value="XP_016840005"/>
    <property type="gene ID" value="LOC107980949"/>
</dbReference>
<dbReference type="OrthoDB" id="6423999at2759"/>
<feature type="chain" id="PRO_5029624645" evidence="2">
    <location>
        <begin position="22"/>
        <end position="503"/>
    </location>
</feature>
<organism evidence="3 4">
    <name type="scientific">Nasonia vitripennis</name>
    <name type="common">Parasitic wasp</name>
    <dbReference type="NCBI Taxonomy" id="7425"/>
    <lineage>
        <taxon>Eukaryota</taxon>
        <taxon>Metazoa</taxon>
        <taxon>Ecdysozoa</taxon>
        <taxon>Arthropoda</taxon>
        <taxon>Hexapoda</taxon>
        <taxon>Insecta</taxon>
        <taxon>Pterygota</taxon>
        <taxon>Neoptera</taxon>
        <taxon>Endopterygota</taxon>
        <taxon>Hymenoptera</taxon>
        <taxon>Apocrita</taxon>
        <taxon>Proctotrupomorpha</taxon>
        <taxon>Chalcidoidea</taxon>
        <taxon>Pteromalidae</taxon>
        <taxon>Pteromalinae</taxon>
        <taxon>Nasonia</taxon>
    </lineage>
</organism>